<gene>
    <name evidence="7" type="ORF">GSLYS_00014663001</name>
</gene>
<comment type="subcellular location">
    <subcellularLocation>
        <location evidence="1">Nucleus</location>
    </subcellularLocation>
</comment>
<dbReference type="InterPro" id="IPR001680">
    <property type="entry name" value="WD40_rpt"/>
</dbReference>
<evidence type="ECO:0000313" key="8">
    <source>
        <dbReference type="Proteomes" id="UP001497497"/>
    </source>
</evidence>
<dbReference type="AlphaFoldDB" id="A0AAV2I4C4"/>
<dbReference type="InterPro" id="IPR036322">
    <property type="entry name" value="WD40_repeat_dom_sf"/>
</dbReference>
<keyword evidence="3" id="KW-0677">Repeat</keyword>
<feature type="region of interest" description="Disordered" evidence="6">
    <location>
        <begin position="1"/>
        <end position="63"/>
    </location>
</feature>
<dbReference type="SMART" id="SM00320">
    <property type="entry name" value="WD40"/>
    <property type="match status" value="7"/>
</dbReference>
<name>A0AAV2I4C4_LYMST</name>
<dbReference type="Pfam" id="PF00400">
    <property type="entry name" value="WD40"/>
    <property type="match status" value="7"/>
</dbReference>
<evidence type="ECO:0000256" key="4">
    <source>
        <dbReference type="ARBA" id="ARBA00023242"/>
    </source>
</evidence>
<evidence type="ECO:0008006" key="9">
    <source>
        <dbReference type="Google" id="ProtNLM"/>
    </source>
</evidence>
<evidence type="ECO:0000256" key="2">
    <source>
        <dbReference type="ARBA" id="ARBA00022574"/>
    </source>
</evidence>
<evidence type="ECO:0000256" key="6">
    <source>
        <dbReference type="SAM" id="MobiDB-lite"/>
    </source>
</evidence>
<feature type="repeat" description="WD" evidence="5">
    <location>
        <begin position="415"/>
        <end position="446"/>
    </location>
</feature>
<dbReference type="PANTHER" id="PTHR22836">
    <property type="entry name" value="WD40 REPEAT PROTEIN"/>
    <property type="match status" value="1"/>
</dbReference>
<feature type="non-terminal residue" evidence="7">
    <location>
        <position position="989"/>
    </location>
</feature>
<feature type="repeat" description="WD" evidence="5">
    <location>
        <begin position="201"/>
        <end position="233"/>
    </location>
</feature>
<dbReference type="PANTHER" id="PTHR22836:SF0">
    <property type="entry name" value="PRE-MRNA 3' END PROCESSING PROTEIN WDR33"/>
    <property type="match status" value="1"/>
</dbReference>
<feature type="compositionally biased region" description="Polar residues" evidence="6">
    <location>
        <begin position="40"/>
        <end position="49"/>
    </location>
</feature>
<feature type="repeat" description="WD" evidence="5">
    <location>
        <begin position="284"/>
        <end position="310"/>
    </location>
</feature>
<dbReference type="FunFam" id="2.130.10.10:FF:000963">
    <property type="entry name" value="AGAP001362-PA-like protein"/>
    <property type="match status" value="1"/>
</dbReference>
<protein>
    <recommendedName>
        <fullName evidence="9">Pre-mRNA 3' end processing protein WDR33</fullName>
    </recommendedName>
</protein>
<keyword evidence="8" id="KW-1185">Reference proteome</keyword>
<dbReference type="SUPFAM" id="SSF50978">
    <property type="entry name" value="WD40 repeat-like"/>
    <property type="match status" value="1"/>
</dbReference>
<feature type="compositionally biased region" description="Low complexity" evidence="6">
    <location>
        <begin position="735"/>
        <end position="757"/>
    </location>
</feature>
<dbReference type="EMBL" id="CAXITT010000410">
    <property type="protein sequence ID" value="CAL1541021.1"/>
    <property type="molecule type" value="Genomic_DNA"/>
</dbReference>
<feature type="region of interest" description="Disordered" evidence="6">
    <location>
        <begin position="690"/>
        <end position="989"/>
    </location>
</feature>
<dbReference type="FunFam" id="2.130.10.10:FF:000237">
    <property type="entry name" value="Flowering time control protein FY"/>
    <property type="match status" value="1"/>
</dbReference>
<dbReference type="Gene3D" id="2.130.10.10">
    <property type="entry name" value="YVTN repeat-like/Quinoprotein amine dehydrogenase"/>
    <property type="match status" value="2"/>
</dbReference>
<feature type="compositionally biased region" description="Acidic residues" evidence="6">
    <location>
        <begin position="925"/>
        <end position="952"/>
    </location>
</feature>
<sequence length="989" mass="109480">MATTAVLPVKNGAPPITNSLNPPAANKSLQAVNRFPPPTASLSLPQNDQGARPSLVPGGSQSFHRPYQFRPRFPPNKGQEDIAGLMYDGKRMRKAIHRKTVDYNPSVFKYLQNRVWQRDRRDEHQIQPDSLYAVDLVPPPALLEHPMNCVTTRFVRTSTNKFRCPIFCLTWTPEGRRLVTGASSGEFTLWNGLTFNFETILQAHETAVRAMRWSHSDAWMVTADHAGYIKYWQSNMNNVKMYQAHKEPIRGISFCPSDTKFASCSDDGTVRIWDFMRCHEERILRGHGADVRCVDWHPQKALIASGSKDNQQPVKLWDPRSGNSLATLHAHKHTVMDLKWHQNGNWMLTASRDHLLKLFDIRNLKEELQTFKGHKREATAIGWHPIHEGLFVSGSADGALMFWMVGCDHEVGGMEEAHEGMVWSVAWHPLGHILASGSNDHATKFWTRNRPGDEMRDKYNLNTLPMGMMEQELLEYNQESMMPNLPGMGLEHGLPEHLQIKEEEKPVESELPSIPGLDWEEDAALLRAEEKAALKKVPYARPVPKMFEQAWSGEIDVDQLKKEQQQQQLKAQFMAPSPSSLLLAQQVLGAAIAGTLRQQLANSEGGRMLLPGGSLMLGPGAPRMIIAPGQPVMGPRGGQMVLIPGGPGSGNRAMGPGNMQQNMALDNPTAAGQQIMANAMAILANTALRPQNNMGNNQQSGNNAQMGLNQNQGQGNVNQGQVRPTQGQMGPMQNQMRPQGTQGPQGQAPGQGQIRQQNPQGPPSNHPPQQMGPRPPVPAFPGQQGQFGPNPNQQPNRSGPQDMDRDERYQGPGGPAPNQMGGPSNLDMDQDYRPRVYNGPGGPLNTEDEDYRQAGQGVSRDPRQGSMGDPRVRGMDPRVKGNDNYQGGVDEYGDRDEREIDGGDYDHRNMGPRGRGGHMANDNGGWDEYEDAGYAEESWDGGDGGYEEDYEGYGEAYSVEQENRGDNRGRKRVWEEGPGVGPRGRGGPP</sequence>
<feature type="repeat" description="WD" evidence="5">
    <location>
        <begin position="166"/>
        <end position="191"/>
    </location>
</feature>
<evidence type="ECO:0000256" key="5">
    <source>
        <dbReference type="PROSITE-ProRule" id="PRU00221"/>
    </source>
</evidence>
<feature type="repeat" description="WD" evidence="5">
    <location>
        <begin position="328"/>
        <end position="369"/>
    </location>
</feature>
<dbReference type="GO" id="GO:0005847">
    <property type="term" value="C:mRNA cleavage and polyadenylation specificity factor complex"/>
    <property type="evidence" value="ECO:0007669"/>
    <property type="project" value="TreeGrafter"/>
</dbReference>
<dbReference type="PROSITE" id="PS50082">
    <property type="entry name" value="WD_REPEATS_2"/>
    <property type="match status" value="7"/>
</dbReference>
<feature type="compositionally biased region" description="Basic and acidic residues" evidence="6">
    <location>
        <begin position="870"/>
        <end position="881"/>
    </location>
</feature>
<feature type="compositionally biased region" description="Low complexity" evidence="6">
    <location>
        <begin position="780"/>
        <end position="796"/>
    </location>
</feature>
<dbReference type="InterPro" id="IPR015943">
    <property type="entry name" value="WD40/YVTN_repeat-like_dom_sf"/>
</dbReference>
<keyword evidence="2 5" id="KW-0853">WD repeat</keyword>
<feature type="compositionally biased region" description="Basic and acidic residues" evidence="6">
    <location>
        <begin position="895"/>
        <end position="909"/>
    </location>
</feature>
<feature type="compositionally biased region" description="Polar residues" evidence="6">
    <location>
        <begin position="722"/>
        <end position="734"/>
    </location>
</feature>
<evidence type="ECO:0000313" key="7">
    <source>
        <dbReference type="EMBL" id="CAL1541021.1"/>
    </source>
</evidence>
<dbReference type="CDD" id="cd00200">
    <property type="entry name" value="WD40"/>
    <property type="match status" value="1"/>
</dbReference>
<feature type="repeat" description="WD" evidence="5">
    <location>
        <begin position="242"/>
        <end position="274"/>
    </location>
</feature>
<dbReference type="Proteomes" id="UP001497497">
    <property type="component" value="Unassembled WGS sequence"/>
</dbReference>
<keyword evidence="4" id="KW-0539">Nucleus</keyword>
<feature type="compositionally biased region" description="Basic and acidic residues" evidence="6">
    <location>
        <begin position="961"/>
        <end position="975"/>
    </location>
</feature>
<evidence type="ECO:0000256" key="1">
    <source>
        <dbReference type="ARBA" id="ARBA00004123"/>
    </source>
</evidence>
<accession>A0AAV2I4C4</accession>
<evidence type="ECO:0000256" key="3">
    <source>
        <dbReference type="ARBA" id="ARBA00022737"/>
    </source>
</evidence>
<dbReference type="InterPro" id="IPR045245">
    <property type="entry name" value="Pfs2-like"/>
</dbReference>
<comment type="caution">
    <text evidence="7">The sequence shown here is derived from an EMBL/GenBank/DDBJ whole genome shotgun (WGS) entry which is preliminary data.</text>
</comment>
<dbReference type="GO" id="GO:0031124">
    <property type="term" value="P:mRNA 3'-end processing"/>
    <property type="evidence" value="ECO:0007669"/>
    <property type="project" value="InterPro"/>
</dbReference>
<feature type="compositionally biased region" description="Low complexity" evidence="6">
    <location>
        <begin position="691"/>
        <end position="721"/>
    </location>
</feature>
<feature type="compositionally biased region" description="Gly residues" evidence="6">
    <location>
        <begin position="978"/>
        <end position="989"/>
    </location>
</feature>
<dbReference type="PROSITE" id="PS50294">
    <property type="entry name" value="WD_REPEATS_REGION"/>
    <property type="match status" value="4"/>
</dbReference>
<organism evidence="7 8">
    <name type="scientific">Lymnaea stagnalis</name>
    <name type="common">Great pond snail</name>
    <name type="synonym">Helix stagnalis</name>
    <dbReference type="NCBI Taxonomy" id="6523"/>
    <lineage>
        <taxon>Eukaryota</taxon>
        <taxon>Metazoa</taxon>
        <taxon>Spiralia</taxon>
        <taxon>Lophotrochozoa</taxon>
        <taxon>Mollusca</taxon>
        <taxon>Gastropoda</taxon>
        <taxon>Heterobranchia</taxon>
        <taxon>Euthyneura</taxon>
        <taxon>Panpulmonata</taxon>
        <taxon>Hygrophila</taxon>
        <taxon>Lymnaeoidea</taxon>
        <taxon>Lymnaeidae</taxon>
        <taxon>Lymnaea</taxon>
    </lineage>
</organism>
<proteinExistence type="predicted"/>
<reference evidence="7 8" key="1">
    <citation type="submission" date="2024-04" db="EMBL/GenBank/DDBJ databases">
        <authorList>
            <consortium name="Genoscope - CEA"/>
            <person name="William W."/>
        </authorList>
    </citation>
    <scope>NUCLEOTIDE SEQUENCE [LARGE SCALE GENOMIC DNA]</scope>
</reference>
<feature type="compositionally biased region" description="Polar residues" evidence="6">
    <location>
        <begin position="16"/>
        <end position="31"/>
    </location>
</feature>
<feature type="repeat" description="WD" evidence="5">
    <location>
        <begin position="371"/>
        <end position="403"/>
    </location>
</feature>